<proteinExistence type="predicted"/>
<organism evidence="2 3">
    <name type="scientific">Actinopolymorpha pittospori</name>
    <dbReference type="NCBI Taxonomy" id="648752"/>
    <lineage>
        <taxon>Bacteria</taxon>
        <taxon>Bacillati</taxon>
        <taxon>Actinomycetota</taxon>
        <taxon>Actinomycetes</taxon>
        <taxon>Propionibacteriales</taxon>
        <taxon>Actinopolymorphaceae</taxon>
        <taxon>Actinopolymorpha</taxon>
    </lineage>
</organism>
<reference evidence="2" key="1">
    <citation type="submission" date="2020-10" db="EMBL/GenBank/DDBJ databases">
        <title>Sequencing the genomes of 1000 actinobacteria strains.</title>
        <authorList>
            <person name="Klenk H.-P."/>
        </authorList>
    </citation>
    <scope>NUCLEOTIDE SEQUENCE</scope>
    <source>
        <strain evidence="2">DSM 45354</strain>
    </source>
</reference>
<protein>
    <submittedName>
        <fullName evidence="2">Uncharacterized protein</fullName>
    </submittedName>
</protein>
<evidence type="ECO:0000313" key="2">
    <source>
        <dbReference type="EMBL" id="MBE1607761.1"/>
    </source>
</evidence>
<accession>A0A927MVP6</accession>
<evidence type="ECO:0000313" key="3">
    <source>
        <dbReference type="Proteomes" id="UP000638648"/>
    </source>
</evidence>
<comment type="caution">
    <text evidence="2">The sequence shown here is derived from an EMBL/GenBank/DDBJ whole genome shotgun (WGS) entry which is preliminary data.</text>
</comment>
<gene>
    <name evidence="2" type="ORF">HEB94_004609</name>
</gene>
<keyword evidence="3" id="KW-1185">Reference proteome</keyword>
<feature type="region of interest" description="Disordered" evidence="1">
    <location>
        <begin position="243"/>
        <end position="263"/>
    </location>
</feature>
<name>A0A927MVP6_9ACTN</name>
<dbReference type="Proteomes" id="UP000638648">
    <property type="component" value="Unassembled WGS sequence"/>
</dbReference>
<evidence type="ECO:0000256" key="1">
    <source>
        <dbReference type="SAM" id="MobiDB-lite"/>
    </source>
</evidence>
<dbReference type="RefSeq" id="WP_192751657.1">
    <property type="nucleotide sequence ID" value="NZ_BAABJL010000040.1"/>
</dbReference>
<sequence>MNTETDDIATDFRDVVEPQALLVPPRGINGYPDTLLDSVDDVMSLLSPSAWVLELVYGTLRVDPFQEITSYLTGDWNAFARCVDLWRNLAEAHRAMSTNLRRGTDLLDASWDGVAAEGAVAYFQDLTSYLDSMDHALRQCPEQYEQLSFLTWNTTRGVAVLLQSLIDSAIIAAAAIAAGGATAGTVVGPAAGTAVAGLEIATMLRLWAAIANLLSGLEAAVLGFGGAVAQAFVHLERIPTPPPAWSVGQEQRTSDWSERGRGL</sequence>
<feature type="compositionally biased region" description="Basic and acidic residues" evidence="1">
    <location>
        <begin position="252"/>
        <end position="263"/>
    </location>
</feature>
<dbReference type="AlphaFoldDB" id="A0A927MVP6"/>
<dbReference type="EMBL" id="JADBEM010000001">
    <property type="protein sequence ID" value="MBE1607761.1"/>
    <property type="molecule type" value="Genomic_DNA"/>
</dbReference>